<feature type="transmembrane region" description="Helical" evidence="12">
    <location>
        <begin position="622"/>
        <end position="640"/>
    </location>
</feature>
<name>A0A3R7SUU1_PENVA</name>
<dbReference type="PANTHER" id="PTHR21522:SF62">
    <property type="entry name" value="OTOPETRIN-LIKE A, ISOFORM C"/>
    <property type="match status" value="1"/>
</dbReference>
<comment type="subcellular location">
    <subcellularLocation>
        <location evidence="1">Cell membrane</location>
        <topology evidence="1">Multi-pass membrane protein</topology>
    </subcellularLocation>
</comment>
<keyword evidence="4" id="KW-1003">Cell membrane</keyword>
<evidence type="ECO:0000256" key="2">
    <source>
        <dbReference type="ARBA" id="ARBA00006513"/>
    </source>
</evidence>
<dbReference type="OrthoDB" id="6429739at2759"/>
<feature type="transmembrane region" description="Helical" evidence="12">
    <location>
        <begin position="274"/>
        <end position="292"/>
    </location>
</feature>
<comment type="caution">
    <text evidence="13">The sequence shown here is derived from an EMBL/GenBank/DDBJ whole genome shotgun (WGS) entry which is preliminary data.</text>
</comment>
<keyword evidence="5 12" id="KW-0812">Transmembrane</keyword>
<keyword evidence="14" id="KW-1185">Reference proteome</keyword>
<keyword evidence="10" id="KW-0407">Ion channel</keyword>
<feature type="region of interest" description="Disordered" evidence="11">
    <location>
        <begin position="188"/>
        <end position="230"/>
    </location>
</feature>
<evidence type="ECO:0000256" key="1">
    <source>
        <dbReference type="ARBA" id="ARBA00004651"/>
    </source>
</evidence>
<feature type="transmembrane region" description="Helical" evidence="12">
    <location>
        <begin position="507"/>
        <end position="529"/>
    </location>
</feature>
<dbReference type="AlphaFoldDB" id="A0A3R7SUU1"/>
<feature type="compositionally biased region" description="Polar residues" evidence="11">
    <location>
        <begin position="205"/>
        <end position="218"/>
    </location>
</feature>
<evidence type="ECO:0000256" key="3">
    <source>
        <dbReference type="ARBA" id="ARBA00022448"/>
    </source>
</evidence>
<evidence type="ECO:0000256" key="12">
    <source>
        <dbReference type="SAM" id="Phobius"/>
    </source>
</evidence>
<evidence type="ECO:0000256" key="5">
    <source>
        <dbReference type="ARBA" id="ARBA00022692"/>
    </source>
</evidence>
<feature type="transmembrane region" description="Helical" evidence="12">
    <location>
        <begin position="581"/>
        <end position="601"/>
    </location>
</feature>
<accession>A0A3R7SUU1</accession>
<gene>
    <name evidence="13" type="ORF">C7M84_005297</name>
</gene>
<dbReference type="GO" id="GO:0005886">
    <property type="term" value="C:plasma membrane"/>
    <property type="evidence" value="ECO:0007669"/>
    <property type="project" value="UniProtKB-SubCell"/>
</dbReference>
<comment type="similarity">
    <text evidence="2">Belongs to the otopetrin family.</text>
</comment>
<evidence type="ECO:0008006" key="15">
    <source>
        <dbReference type="Google" id="ProtNLM"/>
    </source>
</evidence>
<evidence type="ECO:0000256" key="10">
    <source>
        <dbReference type="ARBA" id="ARBA00023303"/>
    </source>
</evidence>
<reference evidence="13 14" key="2">
    <citation type="submission" date="2019-01" db="EMBL/GenBank/DDBJ databases">
        <title>The decoding of complex shrimp genome reveals the adaptation for benthos swimmer, frequently molting mechanism and breeding impact on genome.</title>
        <authorList>
            <person name="Sun Y."/>
            <person name="Gao Y."/>
            <person name="Yu Y."/>
        </authorList>
    </citation>
    <scope>NUCLEOTIDE SEQUENCE [LARGE SCALE GENOMIC DNA]</scope>
    <source>
        <tissue evidence="13">Muscle</tissue>
    </source>
</reference>
<dbReference type="Proteomes" id="UP000283509">
    <property type="component" value="Unassembled WGS sequence"/>
</dbReference>
<evidence type="ECO:0000256" key="4">
    <source>
        <dbReference type="ARBA" id="ARBA00022475"/>
    </source>
</evidence>
<feature type="region of interest" description="Disordered" evidence="11">
    <location>
        <begin position="721"/>
        <end position="740"/>
    </location>
</feature>
<reference evidence="13 14" key="1">
    <citation type="submission" date="2018-04" db="EMBL/GenBank/DDBJ databases">
        <authorList>
            <person name="Zhang X."/>
            <person name="Yuan J."/>
            <person name="Li F."/>
            <person name="Xiang J."/>
        </authorList>
    </citation>
    <scope>NUCLEOTIDE SEQUENCE [LARGE SCALE GENOMIC DNA]</scope>
    <source>
        <tissue evidence="13">Muscle</tissue>
    </source>
</reference>
<feature type="transmembrane region" description="Helical" evidence="12">
    <location>
        <begin position="304"/>
        <end position="326"/>
    </location>
</feature>
<dbReference type="GO" id="GO:0015252">
    <property type="term" value="F:proton channel activity"/>
    <property type="evidence" value="ECO:0007669"/>
    <property type="project" value="InterPro"/>
</dbReference>
<evidence type="ECO:0000256" key="8">
    <source>
        <dbReference type="ARBA" id="ARBA00023065"/>
    </source>
</evidence>
<protein>
    <recommendedName>
        <fullName evidence="15">Otopetrin-3</fullName>
    </recommendedName>
</protein>
<evidence type="ECO:0000256" key="9">
    <source>
        <dbReference type="ARBA" id="ARBA00023136"/>
    </source>
</evidence>
<dbReference type="InterPro" id="IPR004878">
    <property type="entry name" value="Otopetrin"/>
</dbReference>
<feature type="transmembrane region" description="Helical" evidence="12">
    <location>
        <begin position="418"/>
        <end position="438"/>
    </location>
</feature>
<keyword evidence="7 12" id="KW-1133">Transmembrane helix</keyword>
<organism evidence="13 14">
    <name type="scientific">Penaeus vannamei</name>
    <name type="common">Whiteleg shrimp</name>
    <name type="synonym">Litopenaeus vannamei</name>
    <dbReference type="NCBI Taxonomy" id="6689"/>
    <lineage>
        <taxon>Eukaryota</taxon>
        <taxon>Metazoa</taxon>
        <taxon>Ecdysozoa</taxon>
        <taxon>Arthropoda</taxon>
        <taxon>Crustacea</taxon>
        <taxon>Multicrustacea</taxon>
        <taxon>Malacostraca</taxon>
        <taxon>Eumalacostraca</taxon>
        <taxon>Eucarida</taxon>
        <taxon>Decapoda</taxon>
        <taxon>Dendrobranchiata</taxon>
        <taxon>Penaeoidea</taxon>
        <taxon>Penaeidae</taxon>
        <taxon>Penaeus</taxon>
    </lineage>
</organism>
<evidence type="ECO:0000256" key="7">
    <source>
        <dbReference type="ARBA" id="ARBA00022989"/>
    </source>
</evidence>
<keyword evidence="8" id="KW-0406">Ion transport</keyword>
<sequence length="740" mass="83094">MQNLLRQPRPRATSRDNENLAVYEVPSVVLGVVGVRRRPLCSTDPYTGGRASGFSARGLGLGWRPGTSFHLGHDHHHLLHLSWLGTPAQPGHSTSRGQLLDSRHLPGHHSGQYNVSEYEYYAYNECLTPRKIPHPTPGSLNNLASFPTCVPPWLVCLSARGSCRSVIHPVCGLLKLLLSLATAERSQPTGVLQKVRQPEGVPDGSPTQEKLTSSSSCSKPRKHKTSDNEHSHGSFFLRIGAIAFGLGTMIYNGLEFGVFFEIPTSSPCYQILRGVNPLLQLVFTFMQMYFVFMNARLNIHKFKFLARFGLMHIVATNLCVWVRTLVRESLKEINEFKVSQGQRGEDYMILEGIRRALANRGLLAPNRYLYNLDEFVEMQEINETLQQESSWVTEEDIVNRTCGRVEIMGSIVSDSAPYLYPFIVEYSLIGASVLYIMWKHIGRNPRFVYDPEVAGDGMSVVSRRCHSRVDCVGASKGLFCGLLVLVASLICLILFFVLVNRDELKMLAIYLADCSHCGIMFFSIIAMFIGFFRVRQLKFHGEREEELDDILLMVSAFGLFAYAVFSAVAGSLSAYTKEPNLLVMVTGILSVLQVIIQMVFIKDTQRRQVSLPEHERTKPGRQVVTFLLICNLTMWVIYTFETQKVEANPVQLEFFGDLPWTILLRCTLPWPSSTASIPQWSWLPSGRIHTRPVLNEVCQEGRRPPRRSTASVVALSIPTEWPEGSQRTHPGAGTHASHTH</sequence>
<evidence type="ECO:0000256" key="11">
    <source>
        <dbReference type="SAM" id="MobiDB-lite"/>
    </source>
</evidence>
<proteinExistence type="inferred from homology"/>
<feature type="transmembrane region" description="Helical" evidence="12">
    <location>
        <begin position="235"/>
        <end position="254"/>
    </location>
</feature>
<dbReference type="Pfam" id="PF03189">
    <property type="entry name" value="Otopetrin"/>
    <property type="match status" value="1"/>
</dbReference>
<evidence type="ECO:0000313" key="13">
    <source>
        <dbReference type="EMBL" id="ROT76116.1"/>
    </source>
</evidence>
<evidence type="ECO:0000313" key="14">
    <source>
        <dbReference type="Proteomes" id="UP000283509"/>
    </source>
</evidence>
<keyword evidence="3" id="KW-0813">Transport</keyword>
<feature type="transmembrane region" description="Helical" evidence="12">
    <location>
        <begin position="550"/>
        <end position="575"/>
    </location>
</feature>
<dbReference type="EMBL" id="QCYY01001692">
    <property type="protein sequence ID" value="ROT76116.1"/>
    <property type="molecule type" value="Genomic_DNA"/>
</dbReference>
<dbReference type="PANTHER" id="PTHR21522">
    <property type="entry name" value="PROTON CHANNEL OTOP"/>
    <property type="match status" value="1"/>
</dbReference>
<feature type="transmembrane region" description="Helical" evidence="12">
    <location>
        <begin position="478"/>
        <end position="501"/>
    </location>
</feature>
<keyword evidence="6" id="KW-0375">Hydrogen ion transport</keyword>
<keyword evidence="9 12" id="KW-0472">Membrane</keyword>
<evidence type="ECO:0000256" key="6">
    <source>
        <dbReference type="ARBA" id="ARBA00022781"/>
    </source>
</evidence>